<dbReference type="Pfam" id="PF04977">
    <property type="entry name" value="DivIC"/>
    <property type="match status" value="1"/>
</dbReference>
<gene>
    <name evidence="2" type="ORF">OCV99_16100</name>
</gene>
<keyword evidence="3" id="KW-1185">Reference proteome</keyword>
<name>A0ABT2RRL8_9FIRM</name>
<evidence type="ECO:0000313" key="2">
    <source>
        <dbReference type="EMBL" id="MCU6688025.1"/>
    </source>
</evidence>
<reference evidence="2 3" key="1">
    <citation type="journal article" date="2021" name="ISME Commun">
        <title>Automated analysis of genomic sequences facilitates high-throughput and comprehensive description of bacteria.</title>
        <authorList>
            <person name="Hitch T.C.A."/>
        </authorList>
    </citation>
    <scope>NUCLEOTIDE SEQUENCE [LARGE SCALE GENOMIC DNA]</scope>
    <source>
        <strain evidence="2 3">Sanger_03</strain>
    </source>
</reference>
<dbReference type="EMBL" id="JAOQJU010000033">
    <property type="protein sequence ID" value="MCU6688025.1"/>
    <property type="molecule type" value="Genomic_DNA"/>
</dbReference>
<dbReference type="RefSeq" id="WP_158371852.1">
    <property type="nucleotide sequence ID" value="NZ_JAOQJU010000033.1"/>
</dbReference>
<dbReference type="InterPro" id="IPR007060">
    <property type="entry name" value="FtsL/DivIC"/>
</dbReference>
<sequence>MGGMEQKSRVVRPRNGMNQHKRSIICISAVILLLAAVVIMSSVSLSAKNKSYIAQEKELKAQIAEEEKRTEEIDELEEYVETDEYIEQVAKDKLGLVHENEILFRAN</sequence>
<protein>
    <submittedName>
        <fullName evidence="2">Septum formation initiator family protein</fullName>
    </submittedName>
</protein>
<proteinExistence type="predicted"/>
<accession>A0ABT2RRL8</accession>
<dbReference type="Proteomes" id="UP001652431">
    <property type="component" value="Unassembled WGS sequence"/>
</dbReference>
<feature type="coiled-coil region" evidence="1">
    <location>
        <begin position="49"/>
        <end position="76"/>
    </location>
</feature>
<evidence type="ECO:0000313" key="3">
    <source>
        <dbReference type="Proteomes" id="UP001652431"/>
    </source>
</evidence>
<comment type="caution">
    <text evidence="2">The sequence shown here is derived from an EMBL/GenBank/DDBJ whole genome shotgun (WGS) entry which is preliminary data.</text>
</comment>
<keyword evidence="1" id="KW-0175">Coiled coil</keyword>
<organism evidence="2 3">
    <name type="scientific">Dorea acetigenes</name>
    <dbReference type="NCBI Taxonomy" id="2981787"/>
    <lineage>
        <taxon>Bacteria</taxon>
        <taxon>Bacillati</taxon>
        <taxon>Bacillota</taxon>
        <taxon>Clostridia</taxon>
        <taxon>Lachnospirales</taxon>
        <taxon>Lachnospiraceae</taxon>
        <taxon>Dorea</taxon>
    </lineage>
</organism>
<evidence type="ECO:0000256" key="1">
    <source>
        <dbReference type="SAM" id="Coils"/>
    </source>
</evidence>